<evidence type="ECO:0000313" key="3">
    <source>
        <dbReference type="Proteomes" id="UP000236220"/>
    </source>
</evidence>
<name>A0A2K1Q0L1_9GAMM</name>
<feature type="transmembrane region" description="Helical" evidence="1">
    <location>
        <begin position="132"/>
        <end position="152"/>
    </location>
</feature>
<gene>
    <name evidence="2" type="ORF">Lysil_0214</name>
</gene>
<organism evidence="2 3">
    <name type="scientific">Solilutibacter silvestris</name>
    <dbReference type="NCBI Taxonomy" id="1645665"/>
    <lineage>
        <taxon>Bacteria</taxon>
        <taxon>Pseudomonadati</taxon>
        <taxon>Pseudomonadota</taxon>
        <taxon>Gammaproteobacteria</taxon>
        <taxon>Lysobacterales</taxon>
        <taxon>Lysobacteraceae</taxon>
        <taxon>Solilutibacter</taxon>
    </lineage>
</organism>
<dbReference type="AlphaFoldDB" id="A0A2K1Q0L1"/>
<evidence type="ECO:0000256" key="1">
    <source>
        <dbReference type="SAM" id="Phobius"/>
    </source>
</evidence>
<dbReference type="Proteomes" id="UP000236220">
    <property type="component" value="Unassembled WGS sequence"/>
</dbReference>
<dbReference type="EMBL" id="NPZB01000001">
    <property type="protein sequence ID" value="PNS08585.1"/>
    <property type="molecule type" value="Genomic_DNA"/>
</dbReference>
<evidence type="ECO:0000313" key="2">
    <source>
        <dbReference type="EMBL" id="PNS08585.1"/>
    </source>
</evidence>
<comment type="caution">
    <text evidence="2">The sequence shown here is derived from an EMBL/GenBank/DDBJ whole genome shotgun (WGS) entry which is preliminary data.</text>
</comment>
<feature type="transmembrane region" description="Helical" evidence="1">
    <location>
        <begin position="172"/>
        <end position="195"/>
    </location>
</feature>
<keyword evidence="1" id="KW-0472">Membrane</keyword>
<feature type="transmembrane region" description="Helical" evidence="1">
    <location>
        <begin position="53"/>
        <end position="71"/>
    </location>
</feature>
<keyword evidence="3" id="KW-1185">Reference proteome</keyword>
<evidence type="ECO:0008006" key="4">
    <source>
        <dbReference type="Google" id="ProtNLM"/>
    </source>
</evidence>
<feature type="transmembrane region" description="Helical" evidence="1">
    <location>
        <begin position="28"/>
        <end position="46"/>
    </location>
</feature>
<keyword evidence="1" id="KW-0812">Transmembrane</keyword>
<dbReference type="OrthoDB" id="6023795at2"/>
<protein>
    <recommendedName>
        <fullName evidence="4">Ketosynthase</fullName>
    </recommendedName>
</protein>
<proteinExistence type="predicted"/>
<keyword evidence="1" id="KW-1133">Transmembrane helix</keyword>
<reference evidence="2 3" key="1">
    <citation type="submission" date="2017-08" db="EMBL/GenBank/DDBJ databases">
        <title>Lysobacter sylvestris genome.</title>
        <authorList>
            <person name="Zhang D.-C."/>
            <person name="Albuquerque L."/>
            <person name="Franca L."/>
            <person name="Froufe H.J.C."/>
            <person name="Barroso C."/>
            <person name="Egas C."/>
            <person name="Da Costa M."/>
            <person name="Margesin R."/>
        </authorList>
    </citation>
    <scope>NUCLEOTIDE SEQUENCE [LARGE SCALE GENOMIC DNA]</scope>
    <source>
        <strain evidence="2 3">AM20-91</strain>
    </source>
</reference>
<dbReference type="RefSeq" id="WP_103073750.1">
    <property type="nucleotide sequence ID" value="NZ_NPZB01000001.1"/>
</dbReference>
<sequence length="227" mass="24346">MAMLLRIAALLACFVVEQRALRADSPRLAGLALGLLALVVCARGLLLLRPRAWLAALAWIGIAWVLAGSRYAMPVLLLMPSVFLALVCSLFARTLIGGQAPLVVRMVSLIDGLPIAQLPADVRGYATGVTRLWAGLLGGLALLDLALALVTTPGGVLERLGIASPWPLSPQVAAMVDTWGIYVPLVVASIGEFLIRQRRFPGRYAGPLDYARKLARVPREKWAGIFH</sequence>
<feature type="transmembrane region" description="Helical" evidence="1">
    <location>
        <begin position="77"/>
        <end position="96"/>
    </location>
</feature>
<accession>A0A2K1Q0L1</accession>